<evidence type="ECO:0000256" key="2">
    <source>
        <dbReference type="ARBA" id="ARBA00022741"/>
    </source>
</evidence>
<dbReference type="Gene3D" id="1.10.240.10">
    <property type="entry name" value="Tyrosyl-Transfer RNA Synthetase"/>
    <property type="match status" value="1"/>
</dbReference>
<dbReference type="GO" id="GO:0003723">
    <property type="term" value="F:RNA binding"/>
    <property type="evidence" value="ECO:0007669"/>
    <property type="project" value="UniProtKB-KW"/>
</dbReference>
<accession>A0A953NC93</accession>
<keyword evidence="4" id="KW-0694">RNA-binding</keyword>
<comment type="similarity">
    <text evidence="8">Belongs to the class-I aminoacyl-tRNA synthetase family. TyrS type 1 subfamily.</text>
</comment>
<dbReference type="EMBL" id="JAIQBY010000002">
    <property type="protein sequence ID" value="MBZ4195207.1"/>
    <property type="molecule type" value="Genomic_DNA"/>
</dbReference>
<dbReference type="CDD" id="cd00805">
    <property type="entry name" value="TyrRS_core"/>
    <property type="match status" value="1"/>
</dbReference>
<dbReference type="InterPro" id="IPR036986">
    <property type="entry name" value="S4_RNA-bd_sf"/>
</dbReference>
<protein>
    <recommendedName>
        <fullName evidence="8">Tyrosine--tRNA ligase</fullName>
        <ecNumber evidence="8">6.1.1.1</ecNumber>
    </recommendedName>
    <alternativeName>
        <fullName evidence="8">Tyrosyl-tRNA synthetase</fullName>
        <shortName evidence="8">TyrRS</shortName>
    </alternativeName>
</protein>
<feature type="short sequence motif" description="'KMSKS' region" evidence="8">
    <location>
        <begin position="222"/>
        <end position="226"/>
    </location>
</feature>
<keyword evidence="5 8" id="KW-0648">Protein biosynthesis</keyword>
<feature type="binding site" evidence="8">
    <location>
        <position position="160"/>
    </location>
    <ligand>
        <name>L-tyrosine</name>
        <dbReference type="ChEBI" id="CHEBI:58315"/>
    </ligand>
</feature>
<dbReference type="GO" id="GO:0004831">
    <property type="term" value="F:tyrosine-tRNA ligase activity"/>
    <property type="evidence" value="ECO:0007669"/>
    <property type="project" value="UniProtKB-UniRule"/>
</dbReference>
<evidence type="ECO:0000256" key="8">
    <source>
        <dbReference type="HAMAP-Rule" id="MF_02006"/>
    </source>
</evidence>
<feature type="binding site" evidence="8">
    <location>
        <position position="225"/>
    </location>
    <ligand>
        <name>ATP</name>
        <dbReference type="ChEBI" id="CHEBI:30616"/>
    </ligand>
</feature>
<organism evidence="10 11">
    <name type="scientific">Mycoplasma tauri</name>
    <dbReference type="NCBI Taxonomy" id="547987"/>
    <lineage>
        <taxon>Bacteria</taxon>
        <taxon>Bacillati</taxon>
        <taxon>Mycoplasmatota</taxon>
        <taxon>Mollicutes</taxon>
        <taxon>Mycoplasmataceae</taxon>
        <taxon>Mycoplasma</taxon>
    </lineage>
</organism>
<keyword evidence="8" id="KW-0963">Cytoplasm</keyword>
<dbReference type="InterPro" id="IPR014729">
    <property type="entry name" value="Rossmann-like_a/b/a_fold"/>
</dbReference>
<reference evidence="10 11" key="1">
    <citation type="submission" date="2021-09" db="EMBL/GenBank/DDBJ databases">
        <title>WGS of Mycoplasma sp. Zaradi2 strains.</title>
        <authorList>
            <person name="Spergser J."/>
        </authorList>
    </citation>
    <scope>NUCLEOTIDE SEQUENCE [LARGE SCALE GENOMIC DNA]</scope>
    <source>
        <strain evidence="10 11">1331</strain>
    </source>
</reference>
<comment type="function">
    <text evidence="8">Catalyzes the attachment of tyrosine to tRNA(Tyr) in a two-step reaction: tyrosine is first activated by ATP to form Tyr-AMP and then transferred to the acceptor end of tRNA(Tyr).</text>
</comment>
<dbReference type="InterPro" id="IPR001412">
    <property type="entry name" value="aa-tRNA-synth_I_CS"/>
</dbReference>
<dbReference type="RefSeq" id="WP_205517318.1">
    <property type="nucleotide sequence ID" value="NZ_CP070479.1"/>
</dbReference>
<dbReference type="SUPFAM" id="SSF52374">
    <property type="entry name" value="Nucleotidylyl transferase"/>
    <property type="match status" value="1"/>
</dbReference>
<dbReference type="InterPro" id="IPR024107">
    <property type="entry name" value="Tyr-tRNA-ligase_bac_1"/>
</dbReference>
<dbReference type="PANTHER" id="PTHR11766:SF0">
    <property type="entry name" value="TYROSINE--TRNA LIGASE, MITOCHONDRIAL"/>
    <property type="match status" value="1"/>
</dbReference>
<evidence type="ECO:0000313" key="11">
    <source>
        <dbReference type="Proteomes" id="UP000772186"/>
    </source>
</evidence>
<evidence type="ECO:0000313" key="10">
    <source>
        <dbReference type="EMBL" id="MBZ4195207.1"/>
    </source>
</evidence>
<dbReference type="Proteomes" id="UP000772186">
    <property type="component" value="Unassembled WGS sequence"/>
</dbReference>
<dbReference type="GO" id="GO:0006437">
    <property type="term" value="P:tyrosyl-tRNA aminoacylation"/>
    <property type="evidence" value="ECO:0007669"/>
    <property type="project" value="UniProtKB-UniRule"/>
</dbReference>
<name>A0A953NC93_9MOLU</name>
<evidence type="ECO:0000256" key="3">
    <source>
        <dbReference type="ARBA" id="ARBA00022840"/>
    </source>
</evidence>
<evidence type="ECO:0000256" key="5">
    <source>
        <dbReference type="ARBA" id="ARBA00022917"/>
    </source>
</evidence>
<keyword evidence="1 8" id="KW-0436">Ligase</keyword>
<feature type="binding site" evidence="8">
    <location>
        <position position="164"/>
    </location>
    <ligand>
        <name>L-tyrosine</name>
        <dbReference type="ChEBI" id="CHEBI:58315"/>
    </ligand>
</feature>
<dbReference type="GO" id="GO:0005829">
    <property type="term" value="C:cytosol"/>
    <property type="evidence" value="ECO:0007669"/>
    <property type="project" value="TreeGrafter"/>
</dbReference>
<keyword evidence="3 8" id="KW-0067">ATP-binding</keyword>
<comment type="subunit">
    <text evidence="8">Homodimer.</text>
</comment>
<dbReference type="InterPro" id="IPR024088">
    <property type="entry name" value="Tyr-tRNA-ligase_bac-type"/>
</dbReference>
<dbReference type="InterPro" id="IPR002305">
    <property type="entry name" value="aa-tRNA-synth_Ic"/>
</dbReference>
<proteinExistence type="inferred from homology"/>
<evidence type="ECO:0000259" key="9">
    <source>
        <dbReference type="Pfam" id="PF22421"/>
    </source>
</evidence>
<feature type="domain" description="Tyrosine--tRNA ligase SYY-like C-terminal" evidence="9">
    <location>
        <begin position="335"/>
        <end position="408"/>
    </location>
</feature>
<dbReference type="EC" id="6.1.1.1" evidence="8"/>
<sequence length="412" mass="47359">MDILKDLENRKILKNISNRDKFLSLDPNKTGVYVGFDPTAESLHLGNYILISILKRFAKFGYKVYALIGGATGMIGDPSFRDSERVLLKDKEVEKNKLKIKAQLESFGLEVIDNYYFYKNINVIDFLRDTGKLINVAYMMAKDSVQKRIERGLSFTEFSYQVLQGNDFLHVYKNNDINIQVGGSDQWGNITSGLDMISRVFGDNHKAVGLTTNLLVDESGKKIGKSFGGGSLWLDKNMCSPYKMYQYLLTQPDSKVGELINWLTFLDTSEIDKILREHFEDPSKQKAQKILASEIVKDIFGEKELVQAQNITSLLFDKNFDVKKLTFEDLNIIQNYLPTYVVKENDLLIQSLINQKLFQSNREAKEFINNKALKIDDIDVNLETIYQPKNYDKKFAFFKKGKKQIVLIKTFI</sequence>
<dbReference type="Pfam" id="PF00579">
    <property type="entry name" value="tRNA-synt_1b"/>
    <property type="match status" value="1"/>
</dbReference>
<keyword evidence="6 8" id="KW-0030">Aminoacyl-tRNA synthetase</keyword>
<dbReference type="GO" id="GO:0005524">
    <property type="term" value="F:ATP binding"/>
    <property type="evidence" value="ECO:0007669"/>
    <property type="project" value="UniProtKB-UniRule"/>
</dbReference>
<keyword evidence="11" id="KW-1185">Reference proteome</keyword>
<evidence type="ECO:0000256" key="6">
    <source>
        <dbReference type="ARBA" id="ARBA00023146"/>
    </source>
</evidence>
<dbReference type="Pfam" id="PF22421">
    <property type="entry name" value="SYY_C-terminal"/>
    <property type="match status" value="1"/>
</dbReference>
<dbReference type="Gene3D" id="3.10.290.10">
    <property type="entry name" value="RNA-binding S4 domain"/>
    <property type="match status" value="1"/>
</dbReference>
<dbReference type="FunFam" id="1.10.240.10:FF:000001">
    <property type="entry name" value="Tyrosine--tRNA ligase"/>
    <property type="match status" value="1"/>
</dbReference>
<dbReference type="InterPro" id="IPR002307">
    <property type="entry name" value="Tyr-tRNA-ligase"/>
</dbReference>
<feature type="short sequence motif" description="'HIGH' region" evidence="8">
    <location>
        <begin position="38"/>
        <end position="47"/>
    </location>
</feature>
<keyword evidence="2 8" id="KW-0547">Nucleotide-binding</keyword>
<dbReference type="HAMAP" id="MF_02006">
    <property type="entry name" value="Tyr_tRNA_synth_type1"/>
    <property type="match status" value="1"/>
</dbReference>
<dbReference type="PRINTS" id="PR01040">
    <property type="entry name" value="TRNASYNTHTYR"/>
</dbReference>
<dbReference type="InterPro" id="IPR054608">
    <property type="entry name" value="SYY-like_C"/>
</dbReference>
<dbReference type="PROSITE" id="PS00178">
    <property type="entry name" value="AA_TRNA_LIGASE_I"/>
    <property type="match status" value="1"/>
</dbReference>
<dbReference type="AlphaFoldDB" id="A0A953NC93"/>
<gene>
    <name evidence="8 10" type="primary">tyrS</name>
    <name evidence="10" type="ORF">LAD73_00505</name>
</gene>
<comment type="caution">
    <text evidence="10">The sequence shown here is derived from an EMBL/GenBank/DDBJ whole genome shotgun (WGS) entry which is preliminary data.</text>
</comment>
<dbReference type="NCBIfam" id="TIGR00234">
    <property type="entry name" value="tyrS"/>
    <property type="match status" value="1"/>
</dbReference>
<dbReference type="SUPFAM" id="SSF55174">
    <property type="entry name" value="Alpha-L RNA-binding motif"/>
    <property type="match status" value="1"/>
</dbReference>
<comment type="catalytic activity">
    <reaction evidence="7 8">
        <text>tRNA(Tyr) + L-tyrosine + ATP = L-tyrosyl-tRNA(Tyr) + AMP + diphosphate + H(+)</text>
        <dbReference type="Rhea" id="RHEA:10220"/>
        <dbReference type="Rhea" id="RHEA-COMP:9706"/>
        <dbReference type="Rhea" id="RHEA-COMP:9707"/>
        <dbReference type="ChEBI" id="CHEBI:15378"/>
        <dbReference type="ChEBI" id="CHEBI:30616"/>
        <dbReference type="ChEBI" id="CHEBI:33019"/>
        <dbReference type="ChEBI" id="CHEBI:58315"/>
        <dbReference type="ChEBI" id="CHEBI:78442"/>
        <dbReference type="ChEBI" id="CHEBI:78536"/>
        <dbReference type="ChEBI" id="CHEBI:456215"/>
        <dbReference type="EC" id="6.1.1.1"/>
    </reaction>
</comment>
<evidence type="ECO:0000256" key="4">
    <source>
        <dbReference type="ARBA" id="ARBA00022884"/>
    </source>
</evidence>
<comment type="subcellular location">
    <subcellularLocation>
        <location evidence="8">Cytoplasm</location>
    </subcellularLocation>
</comment>
<evidence type="ECO:0000256" key="1">
    <source>
        <dbReference type="ARBA" id="ARBA00022598"/>
    </source>
</evidence>
<evidence type="ECO:0000256" key="7">
    <source>
        <dbReference type="ARBA" id="ARBA00048248"/>
    </source>
</evidence>
<feature type="binding site" evidence="8">
    <location>
        <position position="33"/>
    </location>
    <ligand>
        <name>L-tyrosine</name>
        <dbReference type="ChEBI" id="CHEBI:58315"/>
    </ligand>
</feature>
<dbReference type="Gene3D" id="3.40.50.620">
    <property type="entry name" value="HUPs"/>
    <property type="match status" value="1"/>
</dbReference>
<dbReference type="PANTHER" id="PTHR11766">
    <property type="entry name" value="TYROSYL-TRNA SYNTHETASE"/>
    <property type="match status" value="1"/>
</dbReference>